<keyword evidence="2" id="KW-0456">Lyase</keyword>
<dbReference type="Proteomes" id="UP001211907">
    <property type="component" value="Unassembled WGS sequence"/>
</dbReference>
<evidence type="ECO:0000256" key="2">
    <source>
        <dbReference type="ARBA" id="ARBA00023239"/>
    </source>
</evidence>
<comment type="caution">
    <text evidence="5">The sequence shown here is derived from an EMBL/GenBank/DDBJ whole genome shotgun (WGS) entry which is preliminary data.</text>
</comment>
<evidence type="ECO:0000256" key="1">
    <source>
        <dbReference type="ARBA" id="ARBA00022729"/>
    </source>
</evidence>
<dbReference type="SUPFAM" id="SSF48230">
    <property type="entry name" value="Chondroitin AC/alginate lyase"/>
    <property type="match status" value="1"/>
</dbReference>
<dbReference type="Pfam" id="PF05426">
    <property type="entry name" value="Alginate_lyase"/>
    <property type="match status" value="1"/>
</dbReference>
<keyword evidence="1" id="KW-0732">Signal</keyword>
<dbReference type="GO" id="GO:0016829">
    <property type="term" value="F:lyase activity"/>
    <property type="evidence" value="ECO:0007669"/>
    <property type="project" value="UniProtKB-KW"/>
</dbReference>
<keyword evidence="3" id="KW-0812">Transmembrane</keyword>
<keyword evidence="3" id="KW-1133">Transmembrane helix</keyword>
<keyword evidence="3" id="KW-0472">Membrane</keyword>
<feature type="domain" description="Alginate lyase" evidence="4">
    <location>
        <begin position="3"/>
        <end position="144"/>
    </location>
</feature>
<evidence type="ECO:0000259" key="4">
    <source>
        <dbReference type="Pfam" id="PF05426"/>
    </source>
</evidence>
<dbReference type="EMBL" id="JADGJH010000365">
    <property type="protein sequence ID" value="KAJ3130681.1"/>
    <property type="molecule type" value="Genomic_DNA"/>
</dbReference>
<evidence type="ECO:0000313" key="5">
    <source>
        <dbReference type="EMBL" id="KAJ3130681.1"/>
    </source>
</evidence>
<feature type="transmembrane region" description="Helical" evidence="3">
    <location>
        <begin position="268"/>
        <end position="290"/>
    </location>
</feature>
<dbReference type="Gene3D" id="1.50.10.100">
    <property type="entry name" value="Chondroitin AC/alginate lyase"/>
    <property type="match status" value="1"/>
</dbReference>
<dbReference type="InterPro" id="IPR008929">
    <property type="entry name" value="Chondroitin_lyas"/>
</dbReference>
<dbReference type="GO" id="GO:0042597">
    <property type="term" value="C:periplasmic space"/>
    <property type="evidence" value="ECO:0007669"/>
    <property type="project" value="InterPro"/>
</dbReference>
<gene>
    <name evidence="5" type="ORF">HK100_007702</name>
</gene>
<accession>A0AAD5XI67</accession>
<evidence type="ECO:0000313" key="6">
    <source>
        <dbReference type="Proteomes" id="UP001211907"/>
    </source>
</evidence>
<sequence>MYQIFDALILIQDSGAWTGDDDTQLTSWMGDYLDWLLTSDIGVAAGEELFNNHLTYHALHLATIGGYLGNRTLMEMPLLDAASSNFSVYHLIDTQISSNGSMPFETVRHHAYHYQLFDLTALILLSQYTLSIGKSAPFGYTGPTGSAAQSISGSINYLFPPTYDPTNGWPHSTEEIAGEIPKFARILYIAESLNLYDYPSMNWAFSQDYAYPQQATEYNSSLTSIHSYTQISKALGYNLAATHDMQLLWYDVTPYVVEIVWLSVAGDIIVGIIGMFMFIGLISLISGIVINIKYKREYRRLVIEKDKRCGCAK</sequence>
<evidence type="ECO:0000256" key="3">
    <source>
        <dbReference type="SAM" id="Phobius"/>
    </source>
</evidence>
<proteinExistence type="predicted"/>
<reference evidence="5" key="1">
    <citation type="submission" date="2020-05" db="EMBL/GenBank/DDBJ databases">
        <title>Phylogenomic resolution of chytrid fungi.</title>
        <authorList>
            <person name="Stajich J.E."/>
            <person name="Amses K."/>
            <person name="Simmons R."/>
            <person name="Seto K."/>
            <person name="Myers J."/>
            <person name="Bonds A."/>
            <person name="Quandt C.A."/>
            <person name="Barry K."/>
            <person name="Liu P."/>
            <person name="Grigoriev I."/>
            <person name="Longcore J.E."/>
            <person name="James T.Y."/>
        </authorList>
    </citation>
    <scope>NUCLEOTIDE SEQUENCE</scope>
    <source>
        <strain evidence="5">JEL0513</strain>
    </source>
</reference>
<protein>
    <recommendedName>
        <fullName evidence="4">Alginate lyase domain-containing protein</fullName>
    </recommendedName>
</protein>
<dbReference type="AlphaFoldDB" id="A0AAD5XI67"/>
<name>A0AAD5XI67_9FUNG</name>
<organism evidence="5 6">
    <name type="scientific">Physocladia obscura</name>
    <dbReference type="NCBI Taxonomy" id="109957"/>
    <lineage>
        <taxon>Eukaryota</taxon>
        <taxon>Fungi</taxon>
        <taxon>Fungi incertae sedis</taxon>
        <taxon>Chytridiomycota</taxon>
        <taxon>Chytridiomycota incertae sedis</taxon>
        <taxon>Chytridiomycetes</taxon>
        <taxon>Chytridiales</taxon>
        <taxon>Chytriomycetaceae</taxon>
        <taxon>Physocladia</taxon>
    </lineage>
</organism>
<dbReference type="InterPro" id="IPR008397">
    <property type="entry name" value="Alginate_lyase_dom"/>
</dbReference>
<keyword evidence="6" id="KW-1185">Reference proteome</keyword>